<evidence type="ECO:0008006" key="3">
    <source>
        <dbReference type="Google" id="ProtNLM"/>
    </source>
</evidence>
<reference evidence="1 2" key="1">
    <citation type="submission" date="2022-04" db="EMBL/GenBank/DDBJ databases">
        <title>Roseobacter sp. WL0113 is a bacterium isolated from neritic sediment.</title>
        <authorList>
            <person name="Wang L."/>
            <person name="He W."/>
            <person name="Zhang D.-F."/>
        </authorList>
    </citation>
    <scope>NUCLEOTIDE SEQUENCE [LARGE SCALE GENOMIC DNA]</scope>
    <source>
        <strain evidence="1 2">WL0113</strain>
    </source>
</reference>
<gene>
    <name evidence="1" type="ORF">MUB52_20480</name>
</gene>
<dbReference type="Proteomes" id="UP001208690">
    <property type="component" value="Unassembled WGS sequence"/>
</dbReference>
<evidence type="ECO:0000313" key="1">
    <source>
        <dbReference type="EMBL" id="MCV3273818.1"/>
    </source>
</evidence>
<proteinExistence type="predicted"/>
<dbReference type="EMBL" id="JALIEB010000020">
    <property type="protein sequence ID" value="MCV3273818.1"/>
    <property type="molecule type" value="Genomic_DNA"/>
</dbReference>
<dbReference type="RefSeq" id="WP_263846025.1">
    <property type="nucleotide sequence ID" value="NZ_JALIEB010000020.1"/>
</dbReference>
<sequence length="456" mass="47417">MSDISVGCGFSGSGQFPVLPVPEPQVVFRALQPLTSTRLHDKQAVRDMANYADLVAPSNFTSTAGPIDSVQVIFTGDAVSADAPLSEGDQAGYSVIVTDSDGNTASFSAPIIPVEYAVRLIVTGDAEIEVDRNPIAVSGMFSLDFTGSDAPWTDVYQLDLADYVSRPVILATAPITGVPAIGEVLDALPGLAISEGADGVESRSYQWYSFETATQTADDRAPISGATAQSYTVQPGDAGRTLLRGERAIDSRGSSSEAFTASVSVTAVPVGVTDTFTDPDGTLLDAHTPDIGGAWSAVSAVDTVPVISSNRLLANTSRGGGTYYMLDAITAADVQISADMFYGPTSGAGGLTARVSGSGSTLSGYYGRLNFTSGVLQLYVIVNNSLSLIGEAASSDMTTGVGRLALRCVGPVIEVIWNGTVVISRTNTSIVTPGYTGIGHYRGNMLQWDNFNVEVL</sequence>
<dbReference type="Gene3D" id="2.60.120.560">
    <property type="entry name" value="Exo-inulinase, domain 1"/>
    <property type="match status" value="1"/>
</dbReference>
<organism evidence="1 2">
    <name type="scientific">Roseobacter sinensis</name>
    <dbReference type="NCBI Taxonomy" id="2931391"/>
    <lineage>
        <taxon>Bacteria</taxon>
        <taxon>Pseudomonadati</taxon>
        <taxon>Pseudomonadota</taxon>
        <taxon>Alphaproteobacteria</taxon>
        <taxon>Rhodobacterales</taxon>
        <taxon>Roseobacteraceae</taxon>
        <taxon>Roseobacter</taxon>
    </lineage>
</organism>
<dbReference type="Gene3D" id="2.60.40.2700">
    <property type="match status" value="1"/>
</dbReference>
<name>A0ABT3BKR5_9RHOB</name>
<keyword evidence="2" id="KW-1185">Reference proteome</keyword>
<evidence type="ECO:0000313" key="2">
    <source>
        <dbReference type="Proteomes" id="UP001208690"/>
    </source>
</evidence>
<accession>A0ABT3BKR5</accession>
<comment type="caution">
    <text evidence="1">The sequence shown here is derived from an EMBL/GenBank/DDBJ whole genome shotgun (WGS) entry which is preliminary data.</text>
</comment>
<protein>
    <recommendedName>
        <fullName evidence="3">Minor tail protein</fullName>
    </recommendedName>
</protein>